<gene>
    <name evidence="2" type="ORF">CDAR_434321</name>
</gene>
<feature type="region of interest" description="Disordered" evidence="1">
    <location>
        <begin position="114"/>
        <end position="152"/>
    </location>
</feature>
<feature type="region of interest" description="Disordered" evidence="1">
    <location>
        <begin position="1"/>
        <end position="79"/>
    </location>
</feature>
<feature type="compositionally biased region" description="Basic and acidic residues" evidence="1">
    <location>
        <begin position="127"/>
        <end position="137"/>
    </location>
</feature>
<evidence type="ECO:0000256" key="1">
    <source>
        <dbReference type="SAM" id="MobiDB-lite"/>
    </source>
</evidence>
<dbReference type="AlphaFoldDB" id="A0AAV4UAI2"/>
<feature type="compositionally biased region" description="Polar residues" evidence="1">
    <location>
        <begin position="1"/>
        <end position="13"/>
    </location>
</feature>
<name>A0AAV4UAI2_9ARAC</name>
<reference evidence="2 3" key="1">
    <citation type="submission" date="2021-06" db="EMBL/GenBank/DDBJ databases">
        <title>Caerostris darwini draft genome.</title>
        <authorList>
            <person name="Kono N."/>
            <person name="Arakawa K."/>
        </authorList>
    </citation>
    <scope>NUCLEOTIDE SEQUENCE [LARGE SCALE GENOMIC DNA]</scope>
</reference>
<accession>A0AAV4UAI2</accession>
<evidence type="ECO:0000313" key="3">
    <source>
        <dbReference type="Proteomes" id="UP001054837"/>
    </source>
</evidence>
<sequence>MSRKQTQSTTNPFLSKHVENKHSSNPKRNWHQRQNRLQKSLMPTTSLPTTEQNNHPHPFPPIKRRWMINNSTRGGGVQHQPILQTITSQPCHERVWFKLYLLKYSSPTPHVLPLGGCPARSQKARSHQGERREDPRGKRQNFFDPFPAKRQK</sequence>
<protein>
    <submittedName>
        <fullName evidence="2">Uncharacterized protein</fullName>
    </submittedName>
</protein>
<proteinExistence type="predicted"/>
<dbReference type="EMBL" id="BPLQ01010949">
    <property type="protein sequence ID" value="GIY54630.1"/>
    <property type="molecule type" value="Genomic_DNA"/>
</dbReference>
<feature type="compositionally biased region" description="Basic residues" evidence="1">
    <location>
        <begin position="24"/>
        <end position="36"/>
    </location>
</feature>
<keyword evidence="3" id="KW-1185">Reference proteome</keyword>
<feature type="compositionally biased region" description="Polar residues" evidence="1">
    <location>
        <begin position="37"/>
        <end position="55"/>
    </location>
</feature>
<comment type="caution">
    <text evidence="2">The sequence shown here is derived from an EMBL/GenBank/DDBJ whole genome shotgun (WGS) entry which is preliminary data.</text>
</comment>
<evidence type="ECO:0000313" key="2">
    <source>
        <dbReference type="EMBL" id="GIY54630.1"/>
    </source>
</evidence>
<organism evidence="2 3">
    <name type="scientific">Caerostris darwini</name>
    <dbReference type="NCBI Taxonomy" id="1538125"/>
    <lineage>
        <taxon>Eukaryota</taxon>
        <taxon>Metazoa</taxon>
        <taxon>Ecdysozoa</taxon>
        <taxon>Arthropoda</taxon>
        <taxon>Chelicerata</taxon>
        <taxon>Arachnida</taxon>
        <taxon>Araneae</taxon>
        <taxon>Araneomorphae</taxon>
        <taxon>Entelegynae</taxon>
        <taxon>Araneoidea</taxon>
        <taxon>Araneidae</taxon>
        <taxon>Caerostris</taxon>
    </lineage>
</organism>
<dbReference type="Proteomes" id="UP001054837">
    <property type="component" value="Unassembled WGS sequence"/>
</dbReference>